<protein>
    <recommendedName>
        <fullName evidence="3">PNPLA domain-containing protein</fullName>
    </recommendedName>
</protein>
<proteinExistence type="predicted"/>
<gene>
    <name evidence="1" type="ORF">UY67_C0001G0067</name>
</gene>
<dbReference type="InterPro" id="IPR016035">
    <property type="entry name" value="Acyl_Trfase/lysoPLipase"/>
</dbReference>
<reference evidence="1 2" key="1">
    <citation type="journal article" date="2015" name="Nature">
        <title>rRNA introns, odd ribosomes, and small enigmatic genomes across a large radiation of phyla.</title>
        <authorList>
            <person name="Brown C.T."/>
            <person name="Hug L.A."/>
            <person name="Thomas B.C."/>
            <person name="Sharon I."/>
            <person name="Castelle C.J."/>
            <person name="Singh A."/>
            <person name="Wilkins M.J."/>
            <person name="Williams K.H."/>
            <person name="Banfield J.F."/>
        </authorList>
    </citation>
    <scope>NUCLEOTIDE SEQUENCE [LARGE SCALE GENOMIC DNA]</scope>
</reference>
<name>A0A0G1X2E9_9BACT</name>
<evidence type="ECO:0000313" key="2">
    <source>
        <dbReference type="Proteomes" id="UP000034273"/>
    </source>
</evidence>
<evidence type="ECO:0008006" key="3">
    <source>
        <dbReference type="Google" id="ProtNLM"/>
    </source>
</evidence>
<comment type="caution">
    <text evidence="1">The sequence shown here is derived from an EMBL/GenBank/DDBJ whole genome shotgun (WGS) entry which is preliminary data.</text>
</comment>
<dbReference type="EMBL" id="LCQW01000001">
    <property type="protein sequence ID" value="KKW25065.1"/>
    <property type="molecule type" value="Genomic_DNA"/>
</dbReference>
<dbReference type="SUPFAM" id="SSF52151">
    <property type="entry name" value="FabD/lysophospholipase-like"/>
    <property type="match status" value="1"/>
</dbReference>
<dbReference type="Proteomes" id="UP000034273">
    <property type="component" value="Unassembled WGS sequence"/>
</dbReference>
<organism evidence="1 2">
    <name type="scientific">Candidatus Kaiserbacteria bacterium GW2011_GWA2_52_12</name>
    <dbReference type="NCBI Taxonomy" id="1618671"/>
    <lineage>
        <taxon>Bacteria</taxon>
        <taxon>Candidatus Kaiseribacteriota</taxon>
    </lineage>
</organism>
<sequence length="333" mass="38196">MRRVKVIENVVVVGDENVVRDLFYPKIIGKNSMPTLRAVIEPGGTKSGLTGGQRFCAFEEMGISASHFDKGLFTSAASCNGIAYAAKQSHMILEYYQKISLLNPHILWSAITRRDYLGLLYLMDELRSTLDVETFRKCPTDITIAVADLRANVHLHKAKEVEDIFDLMMASSALLPDIYGREINGIYSVDGGYTIDSTVIAWLRKILSEIPKEQRTKQRIDLLYIANRPHPRVHFSKLEEYIFHKLIDWTTAKKYPELARGARSIDGKLRKVADLFDKPRPHFPFLRMCALFPMPDENIYPIEMRKKILRTCGELTRMRTEKFLCALMPKHEI</sequence>
<dbReference type="STRING" id="1618671.UY67_C0001G0067"/>
<dbReference type="AlphaFoldDB" id="A0A0G1X2E9"/>
<accession>A0A0G1X2E9</accession>
<evidence type="ECO:0000313" key="1">
    <source>
        <dbReference type="EMBL" id="KKW25065.1"/>
    </source>
</evidence>